<sequence length="101" mass="10723">MASPVERQTSQADFSVSSGSVAATAGRSTMSGLPALRIPTLLSPVKGPLESYLSLLSRVMCPVSLERTCVCGLHDADVLPLRFANPSNEIAIPLTVRDLRQ</sequence>
<comment type="caution">
    <text evidence="2">The sequence shown here is derived from an EMBL/GenBank/DDBJ whole genome shotgun (WGS) entry which is preliminary data.</text>
</comment>
<feature type="compositionally biased region" description="Polar residues" evidence="1">
    <location>
        <begin position="1"/>
        <end position="14"/>
    </location>
</feature>
<feature type="region of interest" description="Disordered" evidence="1">
    <location>
        <begin position="1"/>
        <end position="21"/>
    </location>
</feature>
<dbReference type="EMBL" id="JAANIT010008080">
    <property type="protein sequence ID" value="KAG1529423.1"/>
    <property type="molecule type" value="Genomic_DNA"/>
</dbReference>
<protein>
    <submittedName>
        <fullName evidence="2">Uncharacterized protein</fullName>
    </submittedName>
</protein>
<accession>A0A9P7C001</accession>
<reference evidence="2" key="1">
    <citation type="journal article" date="2020" name="Microb. Genom.">
        <title>Genetic diversity of clinical and environmental Mucorales isolates obtained from an investigation of mucormycosis cases among solid organ transplant recipients.</title>
        <authorList>
            <person name="Nguyen M.H."/>
            <person name="Kaul D."/>
            <person name="Muto C."/>
            <person name="Cheng S.J."/>
            <person name="Richter R.A."/>
            <person name="Bruno V.M."/>
            <person name="Liu G."/>
            <person name="Beyhan S."/>
            <person name="Sundermann A.J."/>
            <person name="Mounaud S."/>
            <person name="Pasculle A.W."/>
            <person name="Nierman W.C."/>
            <person name="Driscoll E."/>
            <person name="Cumbie R."/>
            <person name="Clancy C.J."/>
            <person name="Dupont C.L."/>
        </authorList>
    </citation>
    <scope>NUCLEOTIDE SEQUENCE</scope>
    <source>
        <strain evidence="2">GL16</strain>
    </source>
</reference>
<dbReference type="AlphaFoldDB" id="A0A9P7C001"/>
<evidence type="ECO:0000313" key="3">
    <source>
        <dbReference type="Proteomes" id="UP000717996"/>
    </source>
</evidence>
<organism evidence="2 3">
    <name type="scientific">Rhizopus oryzae</name>
    <name type="common">Mucormycosis agent</name>
    <name type="synonym">Rhizopus arrhizus var. delemar</name>
    <dbReference type="NCBI Taxonomy" id="64495"/>
    <lineage>
        <taxon>Eukaryota</taxon>
        <taxon>Fungi</taxon>
        <taxon>Fungi incertae sedis</taxon>
        <taxon>Mucoromycota</taxon>
        <taxon>Mucoromycotina</taxon>
        <taxon>Mucoromycetes</taxon>
        <taxon>Mucorales</taxon>
        <taxon>Mucorineae</taxon>
        <taxon>Rhizopodaceae</taxon>
        <taxon>Rhizopus</taxon>
    </lineage>
</organism>
<dbReference type="Proteomes" id="UP000717996">
    <property type="component" value="Unassembled WGS sequence"/>
</dbReference>
<name>A0A9P7C001_RHIOR</name>
<evidence type="ECO:0000256" key="1">
    <source>
        <dbReference type="SAM" id="MobiDB-lite"/>
    </source>
</evidence>
<evidence type="ECO:0000313" key="2">
    <source>
        <dbReference type="EMBL" id="KAG1529423.1"/>
    </source>
</evidence>
<gene>
    <name evidence="2" type="ORF">G6F51_014151</name>
</gene>
<proteinExistence type="predicted"/>